<dbReference type="WBParaSite" id="ALUE_0002117901-mRNA-1">
    <property type="protein sequence ID" value="ALUE_0002117901-mRNA-1"/>
    <property type="gene ID" value="ALUE_0002117901"/>
</dbReference>
<evidence type="ECO:0000313" key="2">
    <source>
        <dbReference type="Proteomes" id="UP000036681"/>
    </source>
</evidence>
<dbReference type="PANTHER" id="PTHR10202">
    <property type="entry name" value="PRESENILIN"/>
    <property type="match status" value="1"/>
</dbReference>
<sequence length="111" mass="11741">MQGCRRHEDKTELNNKSLSISASIRLGMGDFVFYSLLVGKAAASGSALCTLGAAIGVLVGLLVTLSLFSKDDETTPALPVSIAFGLTIHFGILLLIEPFLNHLNAHSCLII</sequence>
<keyword evidence="1" id="KW-0812">Transmembrane</keyword>
<evidence type="ECO:0000313" key="3">
    <source>
        <dbReference type="WBParaSite" id="ALUE_0002117901-mRNA-1"/>
    </source>
</evidence>
<dbReference type="GO" id="GO:0055074">
    <property type="term" value="P:calcium ion homeostasis"/>
    <property type="evidence" value="ECO:0007669"/>
    <property type="project" value="TreeGrafter"/>
</dbReference>
<reference evidence="3" key="1">
    <citation type="submission" date="2017-02" db="UniProtKB">
        <authorList>
            <consortium name="WormBaseParasite"/>
        </authorList>
    </citation>
    <scope>IDENTIFICATION</scope>
</reference>
<proteinExistence type="predicted"/>
<protein>
    <submittedName>
        <fullName evidence="3">ZIP family metal transporter</fullName>
    </submittedName>
</protein>
<dbReference type="PANTHER" id="PTHR10202:SF25">
    <property type="entry name" value="PRESENILIN SPE-4"/>
    <property type="match status" value="1"/>
</dbReference>
<keyword evidence="1" id="KW-1133">Transmembrane helix</keyword>
<dbReference type="InterPro" id="IPR001108">
    <property type="entry name" value="Peptidase_A22A"/>
</dbReference>
<feature type="transmembrane region" description="Helical" evidence="1">
    <location>
        <begin position="43"/>
        <end position="65"/>
    </location>
</feature>
<dbReference type="InterPro" id="IPR042524">
    <property type="entry name" value="Presenilin_C"/>
</dbReference>
<name>A0A0M3IR01_ASCLU</name>
<evidence type="ECO:0000256" key="1">
    <source>
        <dbReference type="SAM" id="Phobius"/>
    </source>
</evidence>
<dbReference type="Gene3D" id="1.10.472.100">
    <property type="entry name" value="Presenilin"/>
    <property type="match status" value="1"/>
</dbReference>
<organism evidence="2 3">
    <name type="scientific">Ascaris lumbricoides</name>
    <name type="common">Giant roundworm</name>
    <dbReference type="NCBI Taxonomy" id="6252"/>
    <lineage>
        <taxon>Eukaryota</taxon>
        <taxon>Metazoa</taxon>
        <taxon>Ecdysozoa</taxon>
        <taxon>Nematoda</taxon>
        <taxon>Chromadorea</taxon>
        <taxon>Rhabditida</taxon>
        <taxon>Spirurina</taxon>
        <taxon>Ascaridomorpha</taxon>
        <taxon>Ascaridoidea</taxon>
        <taxon>Ascarididae</taxon>
        <taxon>Ascaris</taxon>
    </lineage>
</organism>
<dbReference type="GO" id="GO:0070765">
    <property type="term" value="C:gamma-secretase complex"/>
    <property type="evidence" value="ECO:0007669"/>
    <property type="project" value="TreeGrafter"/>
</dbReference>
<keyword evidence="1" id="KW-0472">Membrane</keyword>
<feature type="transmembrane region" description="Helical" evidence="1">
    <location>
        <begin position="77"/>
        <end position="96"/>
    </location>
</feature>
<accession>A0A0M3IR01</accession>
<dbReference type="GO" id="GO:0006509">
    <property type="term" value="P:membrane protein ectodomain proteolysis"/>
    <property type="evidence" value="ECO:0007669"/>
    <property type="project" value="TreeGrafter"/>
</dbReference>
<dbReference type="GO" id="GO:0016485">
    <property type="term" value="P:protein processing"/>
    <property type="evidence" value="ECO:0007669"/>
    <property type="project" value="InterPro"/>
</dbReference>
<dbReference type="AlphaFoldDB" id="A0A0M3IR01"/>
<dbReference type="Proteomes" id="UP000036681">
    <property type="component" value="Unplaced"/>
</dbReference>
<dbReference type="GO" id="GO:0034205">
    <property type="term" value="P:amyloid-beta formation"/>
    <property type="evidence" value="ECO:0007669"/>
    <property type="project" value="TreeGrafter"/>
</dbReference>
<dbReference type="GO" id="GO:0007219">
    <property type="term" value="P:Notch signaling pathway"/>
    <property type="evidence" value="ECO:0007669"/>
    <property type="project" value="TreeGrafter"/>
</dbReference>
<dbReference type="Pfam" id="PF01080">
    <property type="entry name" value="Presenilin"/>
    <property type="match status" value="1"/>
</dbReference>
<dbReference type="GO" id="GO:0042500">
    <property type="term" value="F:aspartic endopeptidase activity, intramembrane cleaving"/>
    <property type="evidence" value="ECO:0007669"/>
    <property type="project" value="InterPro"/>
</dbReference>
<keyword evidence="2" id="KW-1185">Reference proteome</keyword>